<dbReference type="SUPFAM" id="SSF103088">
    <property type="entry name" value="OmpA-like"/>
    <property type="match status" value="1"/>
</dbReference>
<feature type="compositionally biased region" description="Acidic residues" evidence="5">
    <location>
        <begin position="617"/>
        <end position="645"/>
    </location>
</feature>
<dbReference type="InterPro" id="IPR007055">
    <property type="entry name" value="BON_dom"/>
</dbReference>
<feature type="region of interest" description="Disordered" evidence="5">
    <location>
        <begin position="612"/>
        <end position="759"/>
    </location>
</feature>
<gene>
    <name evidence="8" type="ORF">GCM10011358_21840</name>
</gene>
<feature type="compositionally biased region" description="Low complexity" evidence="5">
    <location>
        <begin position="705"/>
        <end position="725"/>
    </location>
</feature>
<feature type="compositionally biased region" description="Acidic residues" evidence="5">
    <location>
        <begin position="657"/>
        <end position="704"/>
    </location>
</feature>
<sequence>MRLPRLSILRNNPGILSIAVFIAAALISLFVAWGALRAIETVSQSAVERALLLEGEDWASVETSGLQVVLSGTAPSESARFQALSIAGARVESSRVIDLMEVPPPKDIIPPRFAVEILRGEAGISMIGLIPAATDREALGAQIQRIDLARAVTDLLETADYPVPEGWDDALGFAIEALRMLPRSKISIRADRVAIEAIADSREQKAGWERQLRAQAPGGLRIALDITAPRPVITPFTLRFTIDDSGARFDACTASNEAGRDKIVAAGVAAGVKGRPSCPIGLGEPSTDWPEAAALGIAALRDMGGGSLTFSDADVTLVAAEGTPQNTFDRVVGELETELPDVFSLHSVLPDPVNISGTGESDGPPEFVATLSPEGLVQLRGRVADAQERTVTESFARARFGSDNVYAAMRLDPELPRGWSVRTLAALESLSHLANGAVVVQPLVVDVRGATGDTGASAEISRILSDKLGEAEDFRVNVRYEEELDPLAALPTPEECAAEINAALTENKITFSPGSAEIEASSVRTVDQIAEILKTCPDVAMEIGGYTDSQGREEMNQVLSQRRADSVLSALLARRVLTSNLTAFGYGEENPIADNDTEEGREANRRIEFRLIGAGAVDEDTPESADEDPDTAGGDGAEDATEDELTAVRPLARPDELVEDVTGEDGAEEPANDAADEDAPAPQDEGDAEDTPEASPEPAEEAVPESEAAPAVDADAEAEAATAADATEDADEAELDAPIVVAPELEGIRPQPRPDRDDG</sequence>
<keyword evidence="6" id="KW-1133">Transmembrane helix</keyword>
<evidence type="ECO:0000256" key="1">
    <source>
        <dbReference type="ARBA" id="ARBA00004442"/>
    </source>
</evidence>
<comment type="caution">
    <text evidence="8">The sequence shown here is derived from an EMBL/GenBank/DDBJ whole genome shotgun (WGS) entry which is preliminary data.</text>
</comment>
<dbReference type="Gene3D" id="3.30.1330.60">
    <property type="entry name" value="OmpA-like domain"/>
    <property type="match status" value="1"/>
</dbReference>
<accession>A0ABQ1QPD5</accession>
<feature type="domain" description="OmpA-like" evidence="7">
    <location>
        <begin position="498"/>
        <end position="615"/>
    </location>
</feature>
<evidence type="ECO:0000313" key="8">
    <source>
        <dbReference type="EMBL" id="GGD37734.1"/>
    </source>
</evidence>
<feature type="transmembrane region" description="Helical" evidence="6">
    <location>
        <begin position="12"/>
        <end position="36"/>
    </location>
</feature>
<dbReference type="Pfam" id="PF04972">
    <property type="entry name" value="BON"/>
    <property type="match status" value="1"/>
</dbReference>
<dbReference type="CDD" id="cd07185">
    <property type="entry name" value="OmpA_C-like"/>
    <property type="match status" value="1"/>
</dbReference>
<evidence type="ECO:0000313" key="9">
    <source>
        <dbReference type="Proteomes" id="UP000617355"/>
    </source>
</evidence>
<dbReference type="Gene3D" id="3.40.1520.20">
    <property type="match status" value="2"/>
</dbReference>
<dbReference type="PRINTS" id="PR01021">
    <property type="entry name" value="OMPADOMAIN"/>
</dbReference>
<organism evidence="8 9">
    <name type="scientific">Sinisalibacter lacisalsi</name>
    <dbReference type="NCBI Taxonomy" id="1526570"/>
    <lineage>
        <taxon>Bacteria</taxon>
        <taxon>Pseudomonadati</taxon>
        <taxon>Pseudomonadota</taxon>
        <taxon>Alphaproteobacteria</taxon>
        <taxon>Rhodobacterales</taxon>
        <taxon>Roseobacteraceae</taxon>
        <taxon>Sinisalibacter</taxon>
    </lineage>
</organism>
<keyword evidence="3" id="KW-0998">Cell outer membrane</keyword>
<keyword evidence="9" id="KW-1185">Reference proteome</keyword>
<protein>
    <submittedName>
        <fullName evidence="8">Membrane protein</fullName>
    </submittedName>
</protein>
<evidence type="ECO:0000259" key="7">
    <source>
        <dbReference type="PROSITE" id="PS51123"/>
    </source>
</evidence>
<evidence type="ECO:0000256" key="4">
    <source>
        <dbReference type="PROSITE-ProRule" id="PRU00473"/>
    </source>
</evidence>
<dbReference type="Pfam" id="PF00691">
    <property type="entry name" value="OmpA"/>
    <property type="match status" value="1"/>
</dbReference>
<reference evidence="9" key="1">
    <citation type="journal article" date="2019" name="Int. J. Syst. Evol. Microbiol.">
        <title>The Global Catalogue of Microorganisms (GCM) 10K type strain sequencing project: providing services to taxonomists for standard genome sequencing and annotation.</title>
        <authorList>
            <consortium name="The Broad Institute Genomics Platform"/>
            <consortium name="The Broad Institute Genome Sequencing Center for Infectious Disease"/>
            <person name="Wu L."/>
            <person name="Ma J."/>
        </authorList>
    </citation>
    <scope>NUCLEOTIDE SEQUENCE [LARGE SCALE GENOMIC DNA]</scope>
    <source>
        <strain evidence="9">CGMCC 1.12922</strain>
    </source>
</reference>
<evidence type="ECO:0000256" key="6">
    <source>
        <dbReference type="SAM" id="Phobius"/>
    </source>
</evidence>
<dbReference type="InterPro" id="IPR006664">
    <property type="entry name" value="OMP_bac"/>
</dbReference>
<keyword evidence="2 4" id="KW-0472">Membrane</keyword>
<name>A0ABQ1QPD5_9RHOB</name>
<dbReference type="InterPro" id="IPR050330">
    <property type="entry name" value="Bact_OuterMem_StrucFunc"/>
</dbReference>
<dbReference type="EMBL" id="BMGI01000003">
    <property type="protein sequence ID" value="GGD37734.1"/>
    <property type="molecule type" value="Genomic_DNA"/>
</dbReference>
<evidence type="ECO:0000256" key="2">
    <source>
        <dbReference type="ARBA" id="ARBA00023136"/>
    </source>
</evidence>
<dbReference type="InterPro" id="IPR006665">
    <property type="entry name" value="OmpA-like"/>
</dbReference>
<dbReference type="RefSeq" id="WP_188527685.1">
    <property type="nucleotide sequence ID" value="NZ_BMGI01000003.1"/>
</dbReference>
<dbReference type="Proteomes" id="UP000617355">
    <property type="component" value="Unassembled WGS sequence"/>
</dbReference>
<evidence type="ECO:0000256" key="5">
    <source>
        <dbReference type="SAM" id="MobiDB-lite"/>
    </source>
</evidence>
<dbReference type="PANTHER" id="PTHR30329">
    <property type="entry name" value="STATOR ELEMENT OF FLAGELLAR MOTOR COMPLEX"/>
    <property type="match status" value="1"/>
</dbReference>
<proteinExistence type="predicted"/>
<dbReference type="InterPro" id="IPR036737">
    <property type="entry name" value="OmpA-like_sf"/>
</dbReference>
<feature type="compositionally biased region" description="Acidic residues" evidence="5">
    <location>
        <begin position="726"/>
        <end position="735"/>
    </location>
</feature>
<comment type="subcellular location">
    <subcellularLocation>
        <location evidence="1">Cell outer membrane</location>
    </subcellularLocation>
</comment>
<dbReference type="PANTHER" id="PTHR30329:SF21">
    <property type="entry name" value="LIPOPROTEIN YIAD-RELATED"/>
    <property type="match status" value="1"/>
</dbReference>
<evidence type="ECO:0000256" key="3">
    <source>
        <dbReference type="ARBA" id="ARBA00023237"/>
    </source>
</evidence>
<keyword evidence="6" id="KW-0812">Transmembrane</keyword>
<dbReference type="PROSITE" id="PS51123">
    <property type="entry name" value="OMPA_2"/>
    <property type="match status" value="1"/>
</dbReference>